<gene>
    <name evidence="3" type="ORF">Nepgr_016964</name>
</gene>
<evidence type="ECO:0000256" key="2">
    <source>
        <dbReference type="SAM" id="Phobius"/>
    </source>
</evidence>
<keyword evidence="4" id="KW-1185">Reference proteome</keyword>
<evidence type="ECO:0008006" key="5">
    <source>
        <dbReference type="Google" id="ProtNLM"/>
    </source>
</evidence>
<dbReference type="Pfam" id="PF05755">
    <property type="entry name" value="REF"/>
    <property type="match status" value="1"/>
</dbReference>
<protein>
    <recommendedName>
        <fullName evidence="5">REF/SRPP-like protein</fullName>
    </recommendedName>
</protein>
<evidence type="ECO:0000313" key="4">
    <source>
        <dbReference type="Proteomes" id="UP001279734"/>
    </source>
</evidence>
<evidence type="ECO:0000256" key="1">
    <source>
        <dbReference type="ARBA" id="ARBA00009737"/>
    </source>
</evidence>
<dbReference type="PANTHER" id="PTHR33732">
    <property type="entry name" value="REF/SRPP-LIKE PROTEIN OS05G0151300/LOC_OS05G05940"/>
    <property type="match status" value="1"/>
</dbReference>
<sequence length="227" mass="24836">MECAAEKKDQELKHLGFVRVGAIMTIICLTNLYEDAKRKSGPLKSTVAKVEAAVTTVVAPVYDKFKGVPDDLLVFLDKKVDTAAEQFDKHAPPLAKQVASHSLCMIKKASAVAQDLVHRAHNDGPRAAANYAATESKELVLNQTVKVWTKLDQLPAFHMAAEVAVPKAAMWLEKYNRAISDMSGKGYPLFSYVPSIPVDDIAKAFKQNEAMKQGNGSAHPPYEVKND</sequence>
<keyword evidence="2" id="KW-0812">Transmembrane</keyword>
<name>A0AAD3SNJ8_NEPGR</name>
<dbReference type="Proteomes" id="UP001279734">
    <property type="component" value="Unassembled WGS sequence"/>
</dbReference>
<dbReference type="InterPro" id="IPR008802">
    <property type="entry name" value="REF"/>
</dbReference>
<accession>A0AAD3SNJ8</accession>
<comment type="caution">
    <text evidence="3">The sequence shown here is derived from an EMBL/GenBank/DDBJ whole genome shotgun (WGS) entry which is preliminary data.</text>
</comment>
<organism evidence="3 4">
    <name type="scientific">Nepenthes gracilis</name>
    <name type="common">Slender pitcher plant</name>
    <dbReference type="NCBI Taxonomy" id="150966"/>
    <lineage>
        <taxon>Eukaryota</taxon>
        <taxon>Viridiplantae</taxon>
        <taxon>Streptophyta</taxon>
        <taxon>Embryophyta</taxon>
        <taxon>Tracheophyta</taxon>
        <taxon>Spermatophyta</taxon>
        <taxon>Magnoliopsida</taxon>
        <taxon>eudicotyledons</taxon>
        <taxon>Gunneridae</taxon>
        <taxon>Pentapetalae</taxon>
        <taxon>Caryophyllales</taxon>
        <taxon>Nepenthaceae</taxon>
        <taxon>Nepenthes</taxon>
    </lineage>
</organism>
<feature type="transmembrane region" description="Helical" evidence="2">
    <location>
        <begin position="16"/>
        <end position="33"/>
    </location>
</feature>
<dbReference type="PANTHER" id="PTHR33732:SF2">
    <property type="entry name" value="REF_SRPP-LIKE PROTEIN"/>
    <property type="match status" value="1"/>
</dbReference>
<keyword evidence="2" id="KW-1133">Transmembrane helix</keyword>
<dbReference type="EMBL" id="BSYO01000015">
    <property type="protein sequence ID" value="GMH15123.1"/>
    <property type="molecule type" value="Genomic_DNA"/>
</dbReference>
<keyword evidence="2" id="KW-0472">Membrane</keyword>
<reference evidence="3" key="1">
    <citation type="submission" date="2023-05" db="EMBL/GenBank/DDBJ databases">
        <title>Nepenthes gracilis genome sequencing.</title>
        <authorList>
            <person name="Fukushima K."/>
        </authorList>
    </citation>
    <scope>NUCLEOTIDE SEQUENCE</scope>
    <source>
        <strain evidence="3">SING2019-196</strain>
    </source>
</reference>
<comment type="similarity">
    <text evidence="1">Belongs to the REF/SRPP family.</text>
</comment>
<proteinExistence type="inferred from homology"/>
<evidence type="ECO:0000313" key="3">
    <source>
        <dbReference type="EMBL" id="GMH15123.1"/>
    </source>
</evidence>
<dbReference type="AlphaFoldDB" id="A0AAD3SNJ8"/>